<evidence type="ECO:0000256" key="2">
    <source>
        <dbReference type="SAM" id="SignalP"/>
    </source>
</evidence>
<dbReference type="SMART" id="SM00703">
    <property type="entry name" value="NRF"/>
    <property type="match status" value="1"/>
</dbReference>
<feature type="transmembrane region" description="Helical" evidence="1">
    <location>
        <begin position="341"/>
        <end position="359"/>
    </location>
</feature>
<dbReference type="EMBL" id="JBEHCU010005591">
    <property type="protein sequence ID" value="KAL1399316.1"/>
    <property type="molecule type" value="Genomic_DNA"/>
</dbReference>
<feature type="transmembrane region" description="Helical" evidence="1">
    <location>
        <begin position="403"/>
        <end position="425"/>
    </location>
</feature>
<dbReference type="Proteomes" id="UP001562425">
    <property type="component" value="Unassembled WGS sequence"/>
</dbReference>
<feature type="domain" description="Nose resistant-to-fluoxetine protein N-terminal" evidence="3">
    <location>
        <begin position="57"/>
        <end position="180"/>
    </location>
</feature>
<comment type="caution">
    <text evidence="4">The sequence shown here is derived from an EMBL/GenBank/DDBJ whole genome shotgun (WGS) entry which is preliminary data.</text>
</comment>
<feature type="chain" id="PRO_5044782120" description="Nose resistant-to-fluoxetine protein N-terminal domain-containing protein" evidence="2">
    <location>
        <begin position="18"/>
        <end position="660"/>
    </location>
</feature>
<keyword evidence="1" id="KW-0472">Membrane</keyword>
<reference evidence="4 5" key="1">
    <citation type="submission" date="2024-05" db="EMBL/GenBank/DDBJ databases">
        <title>Culex pipiens pipiens assembly and annotation.</title>
        <authorList>
            <person name="Alout H."/>
            <person name="Durand T."/>
        </authorList>
    </citation>
    <scope>NUCLEOTIDE SEQUENCE [LARGE SCALE GENOMIC DNA]</scope>
    <source>
        <strain evidence="4">HA-2024</strain>
        <tissue evidence="4">Whole body</tissue>
    </source>
</reference>
<dbReference type="Pfam" id="PF01757">
    <property type="entry name" value="Acyl_transf_3"/>
    <property type="match status" value="1"/>
</dbReference>
<dbReference type="Pfam" id="PF20146">
    <property type="entry name" value="NRF"/>
    <property type="match status" value="1"/>
</dbReference>
<feature type="transmembrane region" description="Helical" evidence="1">
    <location>
        <begin position="588"/>
        <end position="606"/>
    </location>
</feature>
<dbReference type="AlphaFoldDB" id="A0ABD1DI92"/>
<accession>A0ABD1DI92</accession>
<feature type="signal peptide" evidence="2">
    <location>
        <begin position="1"/>
        <end position="17"/>
    </location>
</feature>
<keyword evidence="1" id="KW-0812">Transmembrane</keyword>
<sequence length="660" mass="74768">MQLFLLLLGLTFQLGWGQISPHSEVVRRLEGIPLALATFLGEYRSRNDTDAGESWQDKLCEHDLEQFGAALERSESWALEMYDSWGKIPSGLLQGNFFTPGSFAQCRRFGIQNSAGVFQGQHCTVQLGITAGSPMIPLWLGICVPNSCEAPFVRNLTNQFAAQSGLAPIGFANQANFCYRDEPKEQFSGTAISAMVIFGLLAAAVIACTVVDVFGVLFLRPVPAQFREYSLYSNLLAVMKTVPRSPEKSDTIDCVNGIRSVMMLQIVAHHVHDTLRAIPVTNQEARQEYFQSVMGILGFRASALSVDIFLVLSATLLSYGVMRELSKTSKLNVFKLWIHRIVRILPAYALLIYFVVAFGEHFGEGPLYRYMIQPAVDACSDNWWSAILFVQNYVNPERMCLPYTYYLSIDMQLYLISPLIIYFLWRYGSRSLSGVALLVLLSMTCVFATFLHNDYRLNPPMNPEREFQRARATYYATHARMSVWFCGIAFGYFLFRTRQAQVKWPVWILTAGSITATALTAVINFAVHEIYKPRQAAPVGDAFYEALHRVGWVVCIMWLIFMCVNGYGSLLNDLFSWTFWQPLAKLSYCMYLLHFVVIMVTFGGALRQPFYFSEINLQYVTLGVVGLSVVVSLLWTLFVERPFIALERNVRMWIEAKSKQ</sequence>
<dbReference type="InterPro" id="IPR006621">
    <property type="entry name" value="Nose-resist-to-fluoxetine_N"/>
</dbReference>
<evidence type="ECO:0000313" key="5">
    <source>
        <dbReference type="Proteomes" id="UP001562425"/>
    </source>
</evidence>
<dbReference type="PANTHER" id="PTHR11161">
    <property type="entry name" value="O-ACYLTRANSFERASE"/>
    <property type="match status" value="1"/>
</dbReference>
<protein>
    <recommendedName>
        <fullName evidence="3">Nose resistant-to-fluoxetine protein N-terminal domain-containing protein</fullName>
    </recommendedName>
</protein>
<organism evidence="4 5">
    <name type="scientific">Culex pipiens pipiens</name>
    <name type="common">Northern house mosquito</name>
    <dbReference type="NCBI Taxonomy" id="38569"/>
    <lineage>
        <taxon>Eukaryota</taxon>
        <taxon>Metazoa</taxon>
        <taxon>Ecdysozoa</taxon>
        <taxon>Arthropoda</taxon>
        <taxon>Hexapoda</taxon>
        <taxon>Insecta</taxon>
        <taxon>Pterygota</taxon>
        <taxon>Neoptera</taxon>
        <taxon>Endopterygota</taxon>
        <taxon>Diptera</taxon>
        <taxon>Nematocera</taxon>
        <taxon>Culicoidea</taxon>
        <taxon>Culicidae</taxon>
        <taxon>Culicinae</taxon>
        <taxon>Culicini</taxon>
        <taxon>Culex</taxon>
        <taxon>Culex</taxon>
    </lineage>
</organism>
<dbReference type="InterPro" id="IPR052728">
    <property type="entry name" value="O2_lipid_transport_reg"/>
</dbReference>
<dbReference type="InterPro" id="IPR002656">
    <property type="entry name" value="Acyl_transf_3_dom"/>
</dbReference>
<name>A0ABD1DI92_CULPP</name>
<feature type="transmembrane region" description="Helical" evidence="1">
    <location>
        <begin position="472"/>
        <end position="494"/>
    </location>
</feature>
<feature type="transmembrane region" description="Helical" evidence="1">
    <location>
        <begin position="506"/>
        <end position="527"/>
    </location>
</feature>
<keyword evidence="1" id="KW-1133">Transmembrane helix</keyword>
<evidence type="ECO:0000313" key="4">
    <source>
        <dbReference type="EMBL" id="KAL1399316.1"/>
    </source>
</evidence>
<keyword evidence="2" id="KW-0732">Signal</keyword>
<evidence type="ECO:0000256" key="1">
    <source>
        <dbReference type="SAM" id="Phobius"/>
    </source>
</evidence>
<evidence type="ECO:0000259" key="3">
    <source>
        <dbReference type="SMART" id="SM00703"/>
    </source>
</evidence>
<proteinExistence type="predicted"/>
<feature type="transmembrane region" description="Helical" evidence="1">
    <location>
        <begin position="191"/>
        <end position="219"/>
    </location>
</feature>
<dbReference type="PANTHER" id="PTHR11161:SF0">
    <property type="entry name" value="O-ACYLTRANSFERASE LIKE PROTEIN"/>
    <property type="match status" value="1"/>
</dbReference>
<keyword evidence="5" id="KW-1185">Reference proteome</keyword>
<feature type="transmembrane region" description="Helical" evidence="1">
    <location>
        <begin position="432"/>
        <end position="452"/>
    </location>
</feature>
<feature type="transmembrane region" description="Helical" evidence="1">
    <location>
        <begin position="547"/>
        <end position="567"/>
    </location>
</feature>
<gene>
    <name evidence="4" type="ORF">pipiens_008303</name>
</gene>
<feature type="transmembrane region" description="Helical" evidence="1">
    <location>
        <begin position="618"/>
        <end position="639"/>
    </location>
</feature>